<reference evidence="2 3" key="1">
    <citation type="submission" date="2014-04" db="EMBL/GenBank/DDBJ databases">
        <title>Genome assembly of Hyalangium minutum DSM 14724.</title>
        <authorList>
            <person name="Sharma G."/>
            <person name="Subramanian S."/>
        </authorList>
    </citation>
    <scope>NUCLEOTIDE SEQUENCE [LARGE SCALE GENOMIC DNA]</scope>
    <source>
        <strain evidence="2 3">DSM 14724</strain>
    </source>
</reference>
<dbReference type="Proteomes" id="UP000028725">
    <property type="component" value="Unassembled WGS sequence"/>
</dbReference>
<sequence length="394" mass="40499">MLLVGGPGVGRAEDLSGAAPSEPVVETVASDAPRARPGLAPLPGSSEGSLVGTPSPGPAELGPARPGFQVFPVVASVVPGLLLHGMGPLAAGDTRTAGRLFAMEGTGLGLLLVGGAPIALTGASRRVVGPLYTVCLAGAGLFSLSAMANLYSTVSPAFTPGWAASSLPPLELDFGYQHVSDPNFDYRHFLALGATARLESVRLEGSARLSPGDGNSRLRVGGAYRVLGAPERARGGDDGTAVDVEAAAIYHRFPTEGFFMGSAEVGLRGRYAMARMSPRLEGSFAEVSAGLAFQGYGYFGPPSDDALHQQLLFTFGYGVYLGRAGPLRGEALLYYDHRKDDYAGGLKVGAGVPGHFGLRGRVLLSEHWGVSADVQAGSAYVARLSAVYALGGEP</sequence>
<organism evidence="2 3">
    <name type="scientific">Hyalangium minutum</name>
    <dbReference type="NCBI Taxonomy" id="394096"/>
    <lineage>
        <taxon>Bacteria</taxon>
        <taxon>Pseudomonadati</taxon>
        <taxon>Myxococcota</taxon>
        <taxon>Myxococcia</taxon>
        <taxon>Myxococcales</taxon>
        <taxon>Cystobacterineae</taxon>
        <taxon>Archangiaceae</taxon>
        <taxon>Hyalangium</taxon>
    </lineage>
</organism>
<evidence type="ECO:0000313" key="2">
    <source>
        <dbReference type="EMBL" id="KFE68308.1"/>
    </source>
</evidence>
<gene>
    <name evidence="2" type="ORF">DB31_7545</name>
</gene>
<accession>A0A085WKU5</accession>
<dbReference type="PATRIC" id="fig|394096.3.peg.3585"/>
<evidence type="ECO:0000256" key="1">
    <source>
        <dbReference type="SAM" id="MobiDB-lite"/>
    </source>
</evidence>
<keyword evidence="3" id="KW-1185">Reference proteome</keyword>
<proteinExistence type="predicted"/>
<dbReference type="STRING" id="394096.DB31_7545"/>
<protein>
    <submittedName>
        <fullName evidence="2">Uncharacterized protein</fullName>
    </submittedName>
</protein>
<name>A0A085WKU5_9BACT</name>
<comment type="caution">
    <text evidence="2">The sequence shown here is derived from an EMBL/GenBank/DDBJ whole genome shotgun (WGS) entry which is preliminary data.</text>
</comment>
<evidence type="ECO:0000313" key="3">
    <source>
        <dbReference type="Proteomes" id="UP000028725"/>
    </source>
</evidence>
<feature type="region of interest" description="Disordered" evidence="1">
    <location>
        <begin position="1"/>
        <end position="62"/>
    </location>
</feature>
<feature type="compositionally biased region" description="Low complexity" evidence="1">
    <location>
        <begin position="35"/>
        <end position="44"/>
    </location>
</feature>
<dbReference type="EMBL" id="JMCB01000006">
    <property type="protein sequence ID" value="KFE68308.1"/>
    <property type="molecule type" value="Genomic_DNA"/>
</dbReference>
<dbReference type="AlphaFoldDB" id="A0A085WKU5"/>